<name>A0AA85FNE3_9TREM</name>
<accession>A0AA85FNE3</accession>
<protein>
    <submittedName>
        <fullName evidence="2">Uncharacterized protein</fullName>
    </submittedName>
</protein>
<dbReference type="Proteomes" id="UP000050792">
    <property type="component" value="Unassembled WGS sequence"/>
</dbReference>
<evidence type="ECO:0000313" key="2">
    <source>
        <dbReference type="WBParaSite" id="SRDH1_57180.2"/>
    </source>
</evidence>
<dbReference type="AlphaFoldDB" id="A0AA85FNE3"/>
<sequence>MYKNGYAIERILRCKLDKDDFDHLLFWSGSLCHLDNDKPEFKHFIIGQQWLYTMNHPQRQLDTIVHFNSILGIACIGDLAMFLTCQITRNYNHICIEFASKLNQQHRKGVISVKKTKQKVKFTDKIETKGKECPIKDDVNIDQQDEILSSKVTENYHYPTMTIIRKLHIYLTDTNFIGFDILQKAINRWYQSNNEFKYMVTKLIHLTDFQHPLTSNKQSISSLSSSPPPSGDNIETLIAKATRRNTIVYSTTAENEDLQQLMNMFKPFFKSDTIISMDTNNTQIDHHILTLNDYLNKFDHWINKTKMINELINKRQAKFNYIHLINEQLIQLDNHLRVVFENYPLYTCKGLPNKVITMMELLVTQITYTLPAQPIFLGNKETQVFIELEDHDKPTTGAQSKQTRSHRMKLVIHLMKIINLLLSYILPIFTQSNRNLNLLNKDQIKITVDEIIIKKKLEGVIQRLIEQLIQLPCVINDFSLNEFNKQSVQQSNCFQIELETWIRRYEMEKLDIMSKKFICVNQWQQEVFNKDLHTVTTSTLRSIFKSHIEIGIFIHQLNYQISYLFTELISNTSSILNRTTNNNTRTIHQEEDWIKQIIHRIIIKSKKSILYLLDCFLSHSYTTFSIIHSKVRNYSLTTTTTPTPTTTTTAAAAAAAIHSVLISTSNIEQKQEQSIATIIRSLFIIDWLTSQYPYLIQLLIKELGYNDLIHIYNTQCIISLIDQLNKRSTFNLIQIKLIKCILIALINRLNEKFNITNDIS</sequence>
<keyword evidence="1" id="KW-1185">Reference proteome</keyword>
<evidence type="ECO:0000313" key="1">
    <source>
        <dbReference type="Proteomes" id="UP000050792"/>
    </source>
</evidence>
<dbReference type="Pfam" id="PF15087">
    <property type="entry name" value="DUF4551"/>
    <property type="match status" value="1"/>
</dbReference>
<dbReference type="WBParaSite" id="SRDH1_57180.2">
    <property type="protein sequence ID" value="SRDH1_57180.2"/>
    <property type="gene ID" value="SRDH1_57180"/>
</dbReference>
<dbReference type="InterPro" id="IPR027878">
    <property type="entry name" value="DUF4551"/>
</dbReference>
<reference evidence="1" key="1">
    <citation type="submission" date="2022-06" db="EMBL/GenBank/DDBJ databases">
        <authorList>
            <person name="Berger JAMES D."/>
            <person name="Berger JAMES D."/>
        </authorList>
    </citation>
    <scope>NUCLEOTIDE SEQUENCE [LARGE SCALE GENOMIC DNA]</scope>
</reference>
<proteinExistence type="predicted"/>
<organism evidence="1 2">
    <name type="scientific">Schistosoma rodhaini</name>
    <dbReference type="NCBI Taxonomy" id="6188"/>
    <lineage>
        <taxon>Eukaryota</taxon>
        <taxon>Metazoa</taxon>
        <taxon>Spiralia</taxon>
        <taxon>Lophotrochozoa</taxon>
        <taxon>Platyhelminthes</taxon>
        <taxon>Trematoda</taxon>
        <taxon>Digenea</taxon>
        <taxon>Strigeidida</taxon>
        <taxon>Schistosomatoidea</taxon>
        <taxon>Schistosomatidae</taxon>
        <taxon>Schistosoma</taxon>
    </lineage>
</organism>
<reference evidence="2" key="2">
    <citation type="submission" date="2023-11" db="UniProtKB">
        <authorList>
            <consortium name="WormBaseParasite"/>
        </authorList>
    </citation>
    <scope>IDENTIFICATION</scope>
</reference>